<feature type="region of interest" description="Disordered" evidence="2">
    <location>
        <begin position="149"/>
        <end position="174"/>
    </location>
</feature>
<gene>
    <name evidence="4" type="ORF">AFI02nite_34260</name>
</gene>
<dbReference type="NCBIfam" id="TIGR03752">
    <property type="entry name" value="conj_TIGR03752"/>
    <property type="match status" value="1"/>
</dbReference>
<dbReference type="InterPro" id="IPR021207">
    <property type="entry name" value="Integr_conj_element_PFL4705"/>
</dbReference>
<dbReference type="RefSeq" id="WP_146865907.1">
    <property type="nucleotide sequence ID" value="NZ_BJTZ01000029.1"/>
</dbReference>
<protein>
    <submittedName>
        <fullName evidence="4">Integrating conjugative element protein</fullName>
    </submittedName>
</protein>
<proteinExistence type="predicted"/>
<keyword evidence="3" id="KW-0812">Transmembrane</keyword>
<feature type="compositionally biased region" description="Low complexity" evidence="2">
    <location>
        <begin position="161"/>
        <end position="172"/>
    </location>
</feature>
<comment type="caution">
    <text evidence="4">The sequence shown here is derived from an EMBL/GenBank/DDBJ whole genome shotgun (WGS) entry which is preliminary data.</text>
</comment>
<dbReference type="EMBL" id="BJTZ01000029">
    <property type="protein sequence ID" value="GEK15390.1"/>
    <property type="molecule type" value="Genomic_DNA"/>
</dbReference>
<dbReference type="AlphaFoldDB" id="A0A510UQB2"/>
<evidence type="ECO:0000256" key="2">
    <source>
        <dbReference type="SAM" id="MobiDB-lite"/>
    </source>
</evidence>
<evidence type="ECO:0000256" key="1">
    <source>
        <dbReference type="SAM" id="Coils"/>
    </source>
</evidence>
<feature type="coiled-coil region" evidence="1">
    <location>
        <begin position="73"/>
        <end position="122"/>
    </location>
</feature>
<keyword evidence="1" id="KW-0175">Coiled coil</keyword>
<reference evidence="4 5" key="1">
    <citation type="submission" date="2019-07" db="EMBL/GenBank/DDBJ databases">
        <title>Whole genome shotgun sequence of Aliivibrio fischeri NBRC 101058.</title>
        <authorList>
            <person name="Hosoyama A."/>
            <person name="Uohara A."/>
            <person name="Ohji S."/>
            <person name="Ichikawa N."/>
        </authorList>
    </citation>
    <scope>NUCLEOTIDE SEQUENCE [LARGE SCALE GENOMIC DNA]</scope>
    <source>
        <strain evidence="4 5">NBRC 101058</strain>
    </source>
</reference>
<accession>A0A510UQB2</accession>
<organism evidence="4 5">
    <name type="scientific">Aliivibrio fischeri</name>
    <name type="common">Vibrio fischeri</name>
    <dbReference type="NCBI Taxonomy" id="668"/>
    <lineage>
        <taxon>Bacteria</taxon>
        <taxon>Pseudomonadati</taxon>
        <taxon>Pseudomonadota</taxon>
        <taxon>Gammaproteobacteria</taxon>
        <taxon>Vibrionales</taxon>
        <taxon>Vibrionaceae</taxon>
        <taxon>Aliivibrio</taxon>
    </lineage>
</organism>
<name>A0A510UQB2_ALIFS</name>
<keyword evidence="3" id="KW-0472">Membrane</keyword>
<keyword evidence="3" id="KW-1133">Transmembrane helix</keyword>
<feature type="transmembrane region" description="Helical" evidence="3">
    <location>
        <begin position="7"/>
        <end position="26"/>
    </location>
</feature>
<evidence type="ECO:0000313" key="5">
    <source>
        <dbReference type="Proteomes" id="UP000321787"/>
    </source>
</evidence>
<sequence>MVKRNHFLVYSATAAAVISGLIYWASLAKSSQGSEPGTDDAPVVIQTSSSSIATLGAIGDTPEDTLRTLTASLTQDQKDKEKIELELKRTQTELNKQKSESAAKIEAMNDRFNQQLELIEKKLASNYSDLKARQQDIGVISPELEQLGISSGREDDRDDWSSQSSPPSMPSSELIWTEPMDAKKDDNGQWITPLMQGAAAVKTHLSEMGEPFDARASQGTPVYTLHRGSVLSNATSLTALMGRIPVNGQVTSPYPFSMVIGAKNLLANGFTLPDVQGAIVTGTVTGDWALSCVRGVVESIDFIRTDGTILSYPEEQGAISSDFDGGSVQTQDLGYLADPNGNPCLSGMRISNAPQYLTTKGLLDAASAAAKAAATAQQTISVDGSTSTSALTGNAMKNAAGESAAALTGSISEFIQARMGSSFDIIYVEPNVKAAIHLRQPITLSVPEVPYRVRYQTSQQGASYALP</sequence>
<evidence type="ECO:0000313" key="4">
    <source>
        <dbReference type="EMBL" id="GEK15390.1"/>
    </source>
</evidence>
<evidence type="ECO:0000256" key="3">
    <source>
        <dbReference type="SAM" id="Phobius"/>
    </source>
</evidence>
<dbReference type="Proteomes" id="UP000321787">
    <property type="component" value="Unassembled WGS sequence"/>
</dbReference>